<evidence type="ECO:0000259" key="7">
    <source>
        <dbReference type="PROSITE" id="PS51755"/>
    </source>
</evidence>
<dbReference type="Gene3D" id="1.25.40.10">
    <property type="entry name" value="Tetratricopeptide repeat domain"/>
    <property type="match status" value="4"/>
</dbReference>
<evidence type="ECO:0000259" key="6">
    <source>
        <dbReference type="PROSITE" id="PS50943"/>
    </source>
</evidence>
<dbReference type="InterPro" id="IPR027417">
    <property type="entry name" value="P-loop_NTPase"/>
</dbReference>
<feature type="domain" description="OmpR/PhoB-type" evidence="7">
    <location>
        <begin position="52"/>
        <end position="149"/>
    </location>
</feature>
<dbReference type="InterPro" id="IPR016032">
    <property type="entry name" value="Sig_transdc_resp-reg_C-effctor"/>
</dbReference>
<keyword evidence="3 5" id="KW-0238">DNA-binding</keyword>
<evidence type="ECO:0000256" key="4">
    <source>
        <dbReference type="ARBA" id="ARBA00023163"/>
    </source>
</evidence>
<dbReference type="InterPro" id="IPR036388">
    <property type="entry name" value="WH-like_DNA-bd_sf"/>
</dbReference>
<dbReference type="InterPro" id="IPR002182">
    <property type="entry name" value="NB-ARC"/>
</dbReference>
<comment type="caution">
    <text evidence="8">The sequence shown here is derived from an EMBL/GenBank/DDBJ whole genome shotgun (WGS) entry which is preliminary data.</text>
</comment>
<keyword evidence="9" id="KW-1185">Reference proteome</keyword>
<sequence>MLRARRQRVGLTQAELARRAGVSVRTVRHVERGDVSVRADSSRRLADVVGLGGATRPPGFRLAVLGALEVTRDGQRVPVRAAKHRALLAVLALGANTVVRREEIVDVLWGESPPQSCANLVHTYVSALRRALGSPGRIASVQGGYRLLVDATEFDLLRFDQLAATARSLEDGRPAEAMAAYAEAVRCWRAPLLADLPDAVRGHPVTTAVTNRRVGTVLRYADLALRQQRGGEVVEQLTMLANEEPLHEDVHARLMLALAASGRQAAALRLFGVLRRRLDEELGVEPGQEIRAAYERIIRGTEAEHDQGETPVPAQLPGDIAGFIGRDAVLGQLDSVLADVSARRRGAVAVVAIAGSPGIGKTTVAIHWAHRVRDRFPDGQLHVNLRGYAKALPMRPVEALTRFLAALGVPPHRVPAEEDEAAGLFRSLLADRRMLVLLDNASTAEQVRPLLPGGAGNLVLVTSRDRLGGLVATEGARSVVLDVLEPGDSRSLLEDLVGAERVDAEPGAAGELAAACAHLPLALRIAGANLAAGLTGIGRYVRAMRSNGRLRELAIDGDTAVRAAFDLSYDRLGATARHLFRLLGLVPGPDFTVPAAAALLGSDEATARVLVGRLATAHLVQRTSDDSDDRYQFHDLLREYAVSLAEGGDVAALDGLYRYYLRAAGAAARTVYPAAARVPGTPSECEPDGAPGLTAAESIAWLDAERSNLCAAACAAAGHGLHHYAWLIADSVRDYFEARGFNVDGLALASAALAAARERGNPEAEAAACHLLGLLYYNVSDYRRSFEMHTSALARYRGGGDRFGEATALHCLGRVFSHLGKPVEQVRHHELALELNRELGDTRGEAESLNYLGVALLAAGNQRGAGRYAERALALSRRIDDRELQAKALHNLGVIHREAGMPAEAMSCFAECGPLFTALGDRHGEAGTAVCLAETLCDAGRYAEADEHARFAVRLGRELGERRQEVGGRDVLGVVRLRTGRTGEARAHFEEALELSRAVEFGYGLWTAELGLSEVCRADGRHTEALGRVRRAVEAMHEAGVRLLDVRAYVELARCHAGLGDLERAEAFARRAARGAHERGQRLMAARASSALGHVLAAKGEHATARAAWQAALAIFAEVGAPEEEQTRTLLS</sequence>
<evidence type="ECO:0000256" key="5">
    <source>
        <dbReference type="PROSITE-ProRule" id="PRU01091"/>
    </source>
</evidence>
<gene>
    <name evidence="8" type="ORF">GCM10009754_54350</name>
</gene>
<dbReference type="SMART" id="SM00862">
    <property type="entry name" value="Trans_reg_C"/>
    <property type="match status" value="1"/>
</dbReference>
<organism evidence="8 9">
    <name type="scientific">Amycolatopsis minnesotensis</name>
    <dbReference type="NCBI Taxonomy" id="337894"/>
    <lineage>
        <taxon>Bacteria</taxon>
        <taxon>Bacillati</taxon>
        <taxon>Actinomycetota</taxon>
        <taxon>Actinomycetes</taxon>
        <taxon>Pseudonocardiales</taxon>
        <taxon>Pseudonocardiaceae</taxon>
        <taxon>Amycolatopsis</taxon>
    </lineage>
</organism>
<dbReference type="InterPro" id="IPR019734">
    <property type="entry name" value="TPR_rpt"/>
</dbReference>
<dbReference type="SMART" id="SM00530">
    <property type="entry name" value="HTH_XRE"/>
    <property type="match status" value="1"/>
</dbReference>
<dbReference type="EMBL" id="BAAANN010000023">
    <property type="protein sequence ID" value="GAA1972818.1"/>
    <property type="molecule type" value="Genomic_DNA"/>
</dbReference>
<dbReference type="PROSITE" id="PS50943">
    <property type="entry name" value="HTH_CROC1"/>
    <property type="match status" value="1"/>
</dbReference>
<evidence type="ECO:0000256" key="2">
    <source>
        <dbReference type="ARBA" id="ARBA00023015"/>
    </source>
</evidence>
<dbReference type="CDD" id="cd00093">
    <property type="entry name" value="HTH_XRE"/>
    <property type="match status" value="1"/>
</dbReference>
<evidence type="ECO:0000256" key="1">
    <source>
        <dbReference type="ARBA" id="ARBA00005820"/>
    </source>
</evidence>
<dbReference type="Pfam" id="PF00931">
    <property type="entry name" value="NB-ARC"/>
    <property type="match status" value="1"/>
</dbReference>
<protein>
    <submittedName>
        <fullName evidence="8">Tetratricopeptide repeat protein</fullName>
    </submittedName>
</protein>
<dbReference type="Pfam" id="PF00486">
    <property type="entry name" value="Trans_reg_C"/>
    <property type="match status" value="1"/>
</dbReference>
<keyword evidence="2" id="KW-0805">Transcription regulation</keyword>
<dbReference type="InterPro" id="IPR005158">
    <property type="entry name" value="BTAD"/>
</dbReference>
<dbReference type="PANTHER" id="PTHR35807:SF1">
    <property type="entry name" value="TRANSCRIPTIONAL REGULATOR REDD"/>
    <property type="match status" value="1"/>
</dbReference>
<dbReference type="CDD" id="cd15831">
    <property type="entry name" value="BTAD"/>
    <property type="match status" value="1"/>
</dbReference>
<evidence type="ECO:0000313" key="8">
    <source>
        <dbReference type="EMBL" id="GAA1972818.1"/>
    </source>
</evidence>
<dbReference type="Pfam" id="PF13424">
    <property type="entry name" value="TPR_12"/>
    <property type="match status" value="2"/>
</dbReference>
<dbReference type="InterPro" id="IPR001387">
    <property type="entry name" value="Cro/C1-type_HTH"/>
</dbReference>
<feature type="DNA-binding region" description="OmpR/PhoB-type" evidence="5">
    <location>
        <begin position="52"/>
        <end position="149"/>
    </location>
</feature>
<keyword evidence="4" id="KW-0804">Transcription</keyword>
<dbReference type="InterPro" id="IPR010982">
    <property type="entry name" value="Lambda_DNA-bd_dom_sf"/>
</dbReference>
<accession>A0ABP5D2P3</accession>
<dbReference type="SMART" id="SM01043">
    <property type="entry name" value="BTAD"/>
    <property type="match status" value="1"/>
</dbReference>
<dbReference type="InterPro" id="IPR051677">
    <property type="entry name" value="AfsR-DnrI-RedD_regulator"/>
</dbReference>
<dbReference type="SMART" id="SM00028">
    <property type="entry name" value="TPR"/>
    <property type="match status" value="8"/>
</dbReference>
<dbReference type="SUPFAM" id="SSF48452">
    <property type="entry name" value="TPR-like"/>
    <property type="match status" value="4"/>
</dbReference>
<reference evidence="9" key="1">
    <citation type="journal article" date="2019" name="Int. J. Syst. Evol. Microbiol.">
        <title>The Global Catalogue of Microorganisms (GCM) 10K type strain sequencing project: providing services to taxonomists for standard genome sequencing and annotation.</title>
        <authorList>
            <consortium name="The Broad Institute Genomics Platform"/>
            <consortium name="The Broad Institute Genome Sequencing Center for Infectious Disease"/>
            <person name="Wu L."/>
            <person name="Ma J."/>
        </authorList>
    </citation>
    <scope>NUCLEOTIDE SEQUENCE [LARGE SCALE GENOMIC DNA]</scope>
    <source>
        <strain evidence="9">JCM 14545</strain>
    </source>
</reference>
<feature type="domain" description="HTH cro/C1-type" evidence="6">
    <location>
        <begin position="2"/>
        <end position="48"/>
    </location>
</feature>
<name>A0ABP5D2P3_9PSEU</name>
<comment type="similarity">
    <text evidence="1">Belongs to the AfsR/DnrI/RedD regulatory family.</text>
</comment>
<dbReference type="PRINTS" id="PR00364">
    <property type="entry name" value="DISEASERSIST"/>
</dbReference>
<dbReference type="Gene3D" id="3.40.50.300">
    <property type="entry name" value="P-loop containing nucleotide triphosphate hydrolases"/>
    <property type="match status" value="1"/>
</dbReference>
<dbReference type="SUPFAM" id="SSF46894">
    <property type="entry name" value="C-terminal effector domain of the bipartite response regulators"/>
    <property type="match status" value="1"/>
</dbReference>
<evidence type="ECO:0000313" key="9">
    <source>
        <dbReference type="Proteomes" id="UP001501116"/>
    </source>
</evidence>
<dbReference type="InterPro" id="IPR001867">
    <property type="entry name" value="OmpR/PhoB-type_DNA-bd"/>
</dbReference>
<dbReference type="Proteomes" id="UP001501116">
    <property type="component" value="Unassembled WGS sequence"/>
</dbReference>
<proteinExistence type="inferred from homology"/>
<dbReference type="SUPFAM" id="SSF52540">
    <property type="entry name" value="P-loop containing nucleoside triphosphate hydrolases"/>
    <property type="match status" value="1"/>
</dbReference>
<dbReference type="InterPro" id="IPR011990">
    <property type="entry name" value="TPR-like_helical_dom_sf"/>
</dbReference>
<dbReference type="SUPFAM" id="SSF47413">
    <property type="entry name" value="lambda repressor-like DNA-binding domains"/>
    <property type="match status" value="1"/>
</dbReference>
<evidence type="ECO:0000256" key="3">
    <source>
        <dbReference type="ARBA" id="ARBA00023125"/>
    </source>
</evidence>
<dbReference type="Pfam" id="PF13560">
    <property type="entry name" value="HTH_31"/>
    <property type="match status" value="1"/>
</dbReference>
<dbReference type="Gene3D" id="1.10.260.40">
    <property type="entry name" value="lambda repressor-like DNA-binding domains"/>
    <property type="match status" value="1"/>
</dbReference>
<dbReference type="PROSITE" id="PS51755">
    <property type="entry name" value="OMPR_PHOB"/>
    <property type="match status" value="1"/>
</dbReference>
<dbReference type="PANTHER" id="PTHR35807">
    <property type="entry name" value="TRANSCRIPTIONAL REGULATOR REDD-RELATED"/>
    <property type="match status" value="1"/>
</dbReference>
<dbReference type="Gene3D" id="1.10.10.10">
    <property type="entry name" value="Winged helix-like DNA-binding domain superfamily/Winged helix DNA-binding domain"/>
    <property type="match status" value="2"/>
</dbReference>
<dbReference type="Pfam" id="PF03704">
    <property type="entry name" value="BTAD"/>
    <property type="match status" value="1"/>
</dbReference>
<dbReference type="Pfam" id="PF13181">
    <property type="entry name" value="TPR_8"/>
    <property type="match status" value="1"/>
</dbReference>